<dbReference type="EMBL" id="BARU01023004">
    <property type="protein sequence ID" value="GAH48523.1"/>
    <property type="molecule type" value="Genomic_DNA"/>
</dbReference>
<feature type="non-terminal residue" evidence="1">
    <location>
        <position position="1"/>
    </location>
</feature>
<accession>X1HTD7</accession>
<dbReference type="AlphaFoldDB" id="X1HTD7"/>
<organism evidence="1">
    <name type="scientific">marine sediment metagenome</name>
    <dbReference type="NCBI Taxonomy" id="412755"/>
    <lineage>
        <taxon>unclassified sequences</taxon>
        <taxon>metagenomes</taxon>
        <taxon>ecological metagenomes</taxon>
    </lineage>
</organism>
<reference evidence="1" key="1">
    <citation type="journal article" date="2014" name="Front. Microbiol.">
        <title>High frequency of phylogenetically diverse reductive dehalogenase-homologous genes in deep subseafloor sedimentary metagenomes.</title>
        <authorList>
            <person name="Kawai M."/>
            <person name="Futagami T."/>
            <person name="Toyoda A."/>
            <person name="Takaki Y."/>
            <person name="Nishi S."/>
            <person name="Hori S."/>
            <person name="Arai W."/>
            <person name="Tsubouchi T."/>
            <person name="Morono Y."/>
            <person name="Uchiyama I."/>
            <person name="Ito T."/>
            <person name="Fujiyama A."/>
            <person name="Inagaki F."/>
            <person name="Takami H."/>
        </authorList>
    </citation>
    <scope>NUCLEOTIDE SEQUENCE</scope>
    <source>
        <strain evidence="1">Expedition CK06-06</strain>
    </source>
</reference>
<name>X1HTD7_9ZZZZ</name>
<proteinExistence type="predicted"/>
<protein>
    <submittedName>
        <fullName evidence="1">Uncharacterized protein</fullName>
    </submittedName>
</protein>
<evidence type="ECO:0000313" key="1">
    <source>
        <dbReference type="EMBL" id="GAH48523.1"/>
    </source>
</evidence>
<sequence>ILDLEGLPAGIYQRSPEVDRVPDQVRVQTTLPDTVEVDISVAPTPTPTATVLATQSVTPTP</sequence>
<gene>
    <name evidence="1" type="ORF">S03H2_37371</name>
</gene>
<comment type="caution">
    <text evidence="1">The sequence shown here is derived from an EMBL/GenBank/DDBJ whole genome shotgun (WGS) entry which is preliminary data.</text>
</comment>